<dbReference type="InterPro" id="IPR039315">
    <property type="entry name" value="CheW"/>
</dbReference>
<dbReference type="PROSITE" id="PS50851">
    <property type="entry name" value="CHEW"/>
    <property type="match status" value="1"/>
</dbReference>
<dbReference type="SMART" id="SM00260">
    <property type="entry name" value="CheW"/>
    <property type="match status" value="1"/>
</dbReference>
<dbReference type="Gene3D" id="2.40.50.180">
    <property type="entry name" value="CheA-289, Domain 4"/>
    <property type="match status" value="1"/>
</dbReference>
<dbReference type="Pfam" id="PF01584">
    <property type="entry name" value="CheW"/>
    <property type="match status" value="1"/>
</dbReference>
<dbReference type="PANTHER" id="PTHR22617">
    <property type="entry name" value="CHEMOTAXIS SENSOR HISTIDINE KINASE-RELATED"/>
    <property type="match status" value="1"/>
</dbReference>
<dbReference type="Proteomes" id="UP001596549">
    <property type="component" value="Unassembled WGS sequence"/>
</dbReference>
<dbReference type="InterPro" id="IPR002545">
    <property type="entry name" value="CheW-lke_dom"/>
</dbReference>
<evidence type="ECO:0000313" key="3">
    <source>
        <dbReference type="Proteomes" id="UP001596549"/>
    </source>
</evidence>
<keyword evidence="3" id="KW-1185">Reference proteome</keyword>
<dbReference type="RefSeq" id="WP_379749513.1">
    <property type="nucleotide sequence ID" value="NZ_JBHTCP010000016.1"/>
</dbReference>
<proteinExistence type="predicted"/>
<dbReference type="EMBL" id="JBHTCP010000016">
    <property type="protein sequence ID" value="MFC7372193.1"/>
    <property type="molecule type" value="Genomic_DNA"/>
</dbReference>
<sequence>METADMLSGTELQVIVFQLNGEEFAIEVSQVKSIERMQPVTRVPGAVPFVRGVINLRGVITPVIDLNTRFGSEGTHDEKQAKIIIASNNGTEAGLIVDEANDVLDIPADSVEPPPEVNGTISAEYIKGIARSGDRILVVLDLDKVLNPEELKASARR</sequence>
<organism evidence="2 3">
    <name type="scientific">Fictibacillus iocasae</name>
    <dbReference type="NCBI Taxonomy" id="2715437"/>
    <lineage>
        <taxon>Bacteria</taxon>
        <taxon>Bacillati</taxon>
        <taxon>Bacillota</taxon>
        <taxon>Bacilli</taxon>
        <taxon>Bacillales</taxon>
        <taxon>Fictibacillaceae</taxon>
        <taxon>Fictibacillus</taxon>
    </lineage>
</organism>
<reference evidence="3" key="1">
    <citation type="journal article" date="2019" name="Int. J. Syst. Evol. Microbiol.">
        <title>The Global Catalogue of Microorganisms (GCM) 10K type strain sequencing project: providing services to taxonomists for standard genome sequencing and annotation.</title>
        <authorList>
            <consortium name="The Broad Institute Genomics Platform"/>
            <consortium name="The Broad Institute Genome Sequencing Center for Infectious Disease"/>
            <person name="Wu L."/>
            <person name="Ma J."/>
        </authorList>
    </citation>
    <scope>NUCLEOTIDE SEQUENCE [LARGE SCALE GENOMIC DNA]</scope>
    <source>
        <strain evidence="3">NBRC 106396</strain>
    </source>
</reference>
<name>A0ABW2NSI4_9BACL</name>
<evidence type="ECO:0000313" key="2">
    <source>
        <dbReference type="EMBL" id="MFC7372193.1"/>
    </source>
</evidence>
<dbReference type="PANTHER" id="PTHR22617:SF23">
    <property type="entry name" value="CHEMOTAXIS PROTEIN CHEW"/>
    <property type="match status" value="1"/>
</dbReference>
<gene>
    <name evidence="2" type="ORF">ACFQPF_10900</name>
</gene>
<dbReference type="InterPro" id="IPR036061">
    <property type="entry name" value="CheW-like_dom_sf"/>
</dbReference>
<dbReference type="Gene3D" id="2.30.30.40">
    <property type="entry name" value="SH3 Domains"/>
    <property type="match status" value="1"/>
</dbReference>
<accession>A0ABW2NSI4</accession>
<evidence type="ECO:0000259" key="1">
    <source>
        <dbReference type="PROSITE" id="PS50851"/>
    </source>
</evidence>
<feature type="domain" description="CheW-like" evidence="1">
    <location>
        <begin position="11"/>
        <end position="151"/>
    </location>
</feature>
<dbReference type="SUPFAM" id="SSF50341">
    <property type="entry name" value="CheW-like"/>
    <property type="match status" value="1"/>
</dbReference>
<dbReference type="CDD" id="cd00732">
    <property type="entry name" value="CheW"/>
    <property type="match status" value="1"/>
</dbReference>
<protein>
    <submittedName>
        <fullName evidence="2">Chemotaxis protein CheW</fullName>
    </submittedName>
</protein>
<comment type="caution">
    <text evidence="2">The sequence shown here is derived from an EMBL/GenBank/DDBJ whole genome shotgun (WGS) entry which is preliminary data.</text>
</comment>